<dbReference type="SUPFAM" id="SSF48403">
    <property type="entry name" value="Ankyrin repeat"/>
    <property type="match status" value="1"/>
</dbReference>
<accession>A0A3N4J4F4</accession>
<evidence type="ECO:0000256" key="3">
    <source>
        <dbReference type="PROSITE-ProRule" id="PRU00023"/>
    </source>
</evidence>
<name>A0A3N4J4F4_9PEZI</name>
<protein>
    <submittedName>
        <fullName evidence="4">Ankyrin</fullName>
    </submittedName>
</protein>
<evidence type="ECO:0000313" key="4">
    <source>
        <dbReference type="EMBL" id="RPA91481.1"/>
    </source>
</evidence>
<dbReference type="SMART" id="SM00248">
    <property type="entry name" value="ANK"/>
    <property type="match status" value="8"/>
</dbReference>
<keyword evidence="1" id="KW-0677">Repeat</keyword>
<evidence type="ECO:0000256" key="2">
    <source>
        <dbReference type="ARBA" id="ARBA00023043"/>
    </source>
</evidence>
<keyword evidence="2 3" id="KW-0040">ANK repeat</keyword>
<dbReference type="OrthoDB" id="341259at2759"/>
<keyword evidence="5" id="KW-1185">Reference proteome</keyword>
<dbReference type="Gene3D" id="1.25.40.20">
    <property type="entry name" value="Ankyrin repeat-containing domain"/>
    <property type="match status" value="2"/>
</dbReference>
<feature type="repeat" description="ANK" evidence="3">
    <location>
        <begin position="76"/>
        <end position="109"/>
    </location>
</feature>
<dbReference type="Pfam" id="PF13637">
    <property type="entry name" value="Ank_4"/>
    <property type="match status" value="1"/>
</dbReference>
<dbReference type="AlphaFoldDB" id="A0A3N4J4F4"/>
<dbReference type="Pfam" id="PF12796">
    <property type="entry name" value="Ank_2"/>
    <property type="match status" value="2"/>
</dbReference>
<reference evidence="4 5" key="1">
    <citation type="journal article" date="2018" name="Nat. Ecol. Evol.">
        <title>Pezizomycetes genomes reveal the molecular basis of ectomycorrhizal truffle lifestyle.</title>
        <authorList>
            <person name="Murat C."/>
            <person name="Payen T."/>
            <person name="Noel B."/>
            <person name="Kuo A."/>
            <person name="Morin E."/>
            <person name="Chen J."/>
            <person name="Kohler A."/>
            <person name="Krizsan K."/>
            <person name="Balestrini R."/>
            <person name="Da Silva C."/>
            <person name="Montanini B."/>
            <person name="Hainaut M."/>
            <person name="Levati E."/>
            <person name="Barry K.W."/>
            <person name="Belfiori B."/>
            <person name="Cichocki N."/>
            <person name="Clum A."/>
            <person name="Dockter R.B."/>
            <person name="Fauchery L."/>
            <person name="Guy J."/>
            <person name="Iotti M."/>
            <person name="Le Tacon F."/>
            <person name="Lindquist E.A."/>
            <person name="Lipzen A."/>
            <person name="Malagnac F."/>
            <person name="Mello A."/>
            <person name="Molinier V."/>
            <person name="Miyauchi S."/>
            <person name="Poulain J."/>
            <person name="Riccioni C."/>
            <person name="Rubini A."/>
            <person name="Sitrit Y."/>
            <person name="Splivallo R."/>
            <person name="Traeger S."/>
            <person name="Wang M."/>
            <person name="Zifcakova L."/>
            <person name="Wipf D."/>
            <person name="Zambonelli A."/>
            <person name="Paolocci F."/>
            <person name="Nowrousian M."/>
            <person name="Ottonello S."/>
            <person name="Baldrian P."/>
            <person name="Spatafora J.W."/>
            <person name="Henrissat B."/>
            <person name="Nagy L.G."/>
            <person name="Aury J.M."/>
            <person name="Wincker P."/>
            <person name="Grigoriev I.V."/>
            <person name="Bonfante P."/>
            <person name="Martin F.M."/>
        </authorList>
    </citation>
    <scope>NUCLEOTIDE SEQUENCE [LARGE SCALE GENOMIC DNA]</scope>
    <source>
        <strain evidence="4 5">120613-1</strain>
    </source>
</reference>
<evidence type="ECO:0000313" key="5">
    <source>
        <dbReference type="Proteomes" id="UP000276215"/>
    </source>
</evidence>
<sequence>MGILANIPTSRSVLHDAVSSRQSAAVVQTLLDCGLDYRIPSSSGTLLHIAVGAGRADVAEVLLRSRKFDANVIDWQGFTPLHLAVDGEKEEILRLLLKEEGVDVNAESIGSPTPLHIATFRGSEGCVRLLLADERVQVNAWNTNGWTPLHRAVQDADVTLVKLLLAHPRVNPNPADLLEGSTPMHHSVCNFQRGKLAVLRTLLDDVRVRANPKDVLGRTPLLLAVHRNERDTVALFLEYQRVDVNRAGECGDTPLHIAALRGYHGIVEELLRRSDLDLDLRNLDGNSIRNWDKQRRLTPETEEFLKACLKDRG</sequence>
<dbReference type="Proteomes" id="UP000276215">
    <property type="component" value="Unassembled WGS sequence"/>
</dbReference>
<evidence type="ECO:0000256" key="1">
    <source>
        <dbReference type="ARBA" id="ARBA00022737"/>
    </source>
</evidence>
<gene>
    <name evidence="4" type="ORF">L873DRAFT_1714065</name>
</gene>
<dbReference type="PANTHER" id="PTHR24126:SF14">
    <property type="entry name" value="ANK_REP_REGION DOMAIN-CONTAINING PROTEIN"/>
    <property type="match status" value="1"/>
</dbReference>
<feature type="repeat" description="ANK" evidence="3">
    <location>
        <begin position="144"/>
        <end position="165"/>
    </location>
</feature>
<organism evidence="4 5">
    <name type="scientific">Choiromyces venosus 120613-1</name>
    <dbReference type="NCBI Taxonomy" id="1336337"/>
    <lineage>
        <taxon>Eukaryota</taxon>
        <taxon>Fungi</taxon>
        <taxon>Dikarya</taxon>
        <taxon>Ascomycota</taxon>
        <taxon>Pezizomycotina</taxon>
        <taxon>Pezizomycetes</taxon>
        <taxon>Pezizales</taxon>
        <taxon>Tuberaceae</taxon>
        <taxon>Choiromyces</taxon>
    </lineage>
</organism>
<dbReference type="PANTHER" id="PTHR24126">
    <property type="entry name" value="ANKYRIN REPEAT, PH AND SEC7 DOMAIN CONTAINING PROTEIN SECG-RELATED"/>
    <property type="match status" value="1"/>
</dbReference>
<dbReference type="PROSITE" id="PS50088">
    <property type="entry name" value="ANK_REPEAT"/>
    <property type="match status" value="3"/>
</dbReference>
<proteinExistence type="predicted"/>
<dbReference type="InterPro" id="IPR036770">
    <property type="entry name" value="Ankyrin_rpt-contain_sf"/>
</dbReference>
<dbReference type="InterPro" id="IPR002110">
    <property type="entry name" value="Ankyrin_rpt"/>
</dbReference>
<dbReference type="STRING" id="1336337.A0A3N4J4F4"/>
<dbReference type="PROSITE" id="PS50297">
    <property type="entry name" value="ANK_REP_REGION"/>
    <property type="match status" value="3"/>
</dbReference>
<feature type="repeat" description="ANK" evidence="3">
    <location>
        <begin position="250"/>
        <end position="283"/>
    </location>
</feature>
<dbReference type="EMBL" id="ML120495">
    <property type="protein sequence ID" value="RPA91481.1"/>
    <property type="molecule type" value="Genomic_DNA"/>
</dbReference>